<sequence length="346" mass="37655">MPSETSFHLFTSLRYDPLLLTSAQNSLPTLNFTSPSPFYMLVYHRDRMLEAAQHFDFHEVAKKLADGKALHETLLEKVREWVQNGGKDEAAKLRVLFDKSGTLSLDIMPIPPVPLSTLYPSSLDPPSIPTRHPADTTPIVAPPPFTPHPLTGGALTLGPTDSLLSSPSNPETPPEWTLKLDTSPTPSTPFTLLKTTHRAFYDISRSRALPTNPTAPALSEVMLYNECAELTEGSTTSLYLFRGGRWVTPPVGVPAGEFSSSTLKEGGDGEERGDEGELRKPFLGRWGHSVRSAKVGAGGQRGTTRRWALGMGMCMEEPVGVDTVEKGEGVWVSNGVRGFGFGRVVE</sequence>
<reference evidence="2" key="1">
    <citation type="journal article" date="2020" name="Stud. Mycol.">
        <title>101 Dothideomycetes genomes: a test case for predicting lifestyles and emergence of pathogens.</title>
        <authorList>
            <person name="Haridas S."/>
            <person name="Albert R."/>
            <person name="Binder M."/>
            <person name="Bloem J."/>
            <person name="Labutti K."/>
            <person name="Salamov A."/>
            <person name="Andreopoulos B."/>
            <person name="Baker S."/>
            <person name="Barry K."/>
            <person name="Bills G."/>
            <person name="Bluhm B."/>
            <person name="Cannon C."/>
            <person name="Castanera R."/>
            <person name="Culley D."/>
            <person name="Daum C."/>
            <person name="Ezra D."/>
            <person name="Gonzalez J."/>
            <person name="Henrissat B."/>
            <person name="Kuo A."/>
            <person name="Liang C."/>
            <person name="Lipzen A."/>
            <person name="Lutzoni F."/>
            <person name="Magnuson J."/>
            <person name="Mondo S."/>
            <person name="Nolan M."/>
            <person name="Ohm R."/>
            <person name="Pangilinan J."/>
            <person name="Park H.-J."/>
            <person name="Ramirez L."/>
            <person name="Alfaro M."/>
            <person name="Sun H."/>
            <person name="Tritt A."/>
            <person name="Yoshinaga Y."/>
            <person name="Zwiers L.-H."/>
            <person name="Turgeon B."/>
            <person name="Goodwin S."/>
            <person name="Spatafora J."/>
            <person name="Crous P."/>
            <person name="Grigoriev I."/>
        </authorList>
    </citation>
    <scope>NUCLEOTIDE SEQUENCE</scope>
    <source>
        <strain evidence="2">CBS 109.77</strain>
    </source>
</reference>
<dbReference type="SUPFAM" id="SSF56752">
    <property type="entry name" value="D-aminoacid aminotransferase-like PLP-dependent enzymes"/>
    <property type="match status" value="1"/>
</dbReference>
<dbReference type="OrthoDB" id="5288718at2759"/>
<evidence type="ECO:0000256" key="1">
    <source>
        <dbReference type="SAM" id="MobiDB-lite"/>
    </source>
</evidence>
<keyword evidence="3" id="KW-1185">Reference proteome</keyword>
<name>A0A6A6X3F1_9PLEO</name>
<feature type="region of interest" description="Disordered" evidence="1">
    <location>
        <begin position="257"/>
        <end position="280"/>
    </location>
</feature>
<dbReference type="Proteomes" id="UP000799757">
    <property type="component" value="Unassembled WGS sequence"/>
</dbReference>
<proteinExistence type="predicted"/>
<dbReference type="InterPro" id="IPR001544">
    <property type="entry name" value="Aminotrans_IV"/>
</dbReference>
<accession>A0A6A6X3F1</accession>
<dbReference type="InterPro" id="IPR036038">
    <property type="entry name" value="Aminotransferase-like"/>
</dbReference>
<dbReference type="Gene3D" id="3.30.470.10">
    <property type="match status" value="1"/>
</dbReference>
<gene>
    <name evidence="2" type="ORF">K505DRAFT_310618</name>
</gene>
<dbReference type="Pfam" id="PF01063">
    <property type="entry name" value="Aminotran_4"/>
    <property type="match status" value="1"/>
</dbReference>
<dbReference type="GO" id="GO:0003824">
    <property type="term" value="F:catalytic activity"/>
    <property type="evidence" value="ECO:0007669"/>
    <property type="project" value="InterPro"/>
</dbReference>
<dbReference type="AlphaFoldDB" id="A0A6A6X3F1"/>
<evidence type="ECO:0000313" key="2">
    <source>
        <dbReference type="EMBL" id="KAF2790872.1"/>
    </source>
</evidence>
<feature type="compositionally biased region" description="Basic and acidic residues" evidence="1">
    <location>
        <begin position="265"/>
        <end position="280"/>
    </location>
</feature>
<evidence type="ECO:0008006" key="4">
    <source>
        <dbReference type="Google" id="ProtNLM"/>
    </source>
</evidence>
<protein>
    <recommendedName>
        <fullName evidence="4">Aminodeoxychorismate lyase</fullName>
    </recommendedName>
</protein>
<feature type="region of interest" description="Disordered" evidence="1">
    <location>
        <begin position="124"/>
        <end position="189"/>
    </location>
</feature>
<dbReference type="EMBL" id="MU002050">
    <property type="protein sequence ID" value="KAF2790872.1"/>
    <property type="molecule type" value="Genomic_DNA"/>
</dbReference>
<organism evidence="2 3">
    <name type="scientific">Melanomma pulvis-pyrius CBS 109.77</name>
    <dbReference type="NCBI Taxonomy" id="1314802"/>
    <lineage>
        <taxon>Eukaryota</taxon>
        <taxon>Fungi</taxon>
        <taxon>Dikarya</taxon>
        <taxon>Ascomycota</taxon>
        <taxon>Pezizomycotina</taxon>
        <taxon>Dothideomycetes</taxon>
        <taxon>Pleosporomycetidae</taxon>
        <taxon>Pleosporales</taxon>
        <taxon>Melanommataceae</taxon>
        <taxon>Melanomma</taxon>
    </lineage>
</organism>
<dbReference type="Gene3D" id="3.20.10.10">
    <property type="entry name" value="D-amino Acid Aminotransferase, subunit A, domain 2"/>
    <property type="match status" value="1"/>
</dbReference>
<dbReference type="InterPro" id="IPR043132">
    <property type="entry name" value="BCAT-like_C"/>
</dbReference>
<dbReference type="InterPro" id="IPR043131">
    <property type="entry name" value="BCAT-like_N"/>
</dbReference>
<evidence type="ECO:0000313" key="3">
    <source>
        <dbReference type="Proteomes" id="UP000799757"/>
    </source>
</evidence>